<keyword evidence="7" id="KW-0238">DNA-binding</keyword>
<dbReference type="PRINTS" id="PR00619">
    <property type="entry name" value="GATAZNFINGER"/>
</dbReference>
<protein>
    <submittedName>
        <fullName evidence="14">GATA transcriptional activator AreA</fullName>
    </submittedName>
</protein>
<dbReference type="SMART" id="SM00401">
    <property type="entry name" value="ZnF_GATA"/>
    <property type="match status" value="1"/>
</dbReference>
<dbReference type="AlphaFoldDB" id="A1CMX8"/>
<feature type="region of interest" description="Disordered" evidence="12">
    <location>
        <begin position="492"/>
        <end position="516"/>
    </location>
</feature>
<feature type="region of interest" description="Disordered" evidence="12">
    <location>
        <begin position="791"/>
        <end position="869"/>
    </location>
</feature>
<feature type="compositionally biased region" description="Polar residues" evidence="12">
    <location>
        <begin position="139"/>
        <end position="150"/>
    </location>
</feature>
<evidence type="ECO:0000256" key="2">
    <source>
        <dbReference type="ARBA" id="ARBA00022723"/>
    </source>
</evidence>
<dbReference type="EMBL" id="DS027058">
    <property type="protein sequence ID" value="EAW08915.1"/>
    <property type="molecule type" value="Genomic_DNA"/>
</dbReference>
<dbReference type="Pfam" id="PF07573">
    <property type="entry name" value="AreA_N"/>
    <property type="match status" value="1"/>
</dbReference>
<evidence type="ECO:0000313" key="14">
    <source>
        <dbReference type="EMBL" id="EAW08915.1"/>
    </source>
</evidence>
<dbReference type="Pfam" id="PF00320">
    <property type="entry name" value="GATA"/>
    <property type="match status" value="1"/>
</dbReference>
<dbReference type="CDD" id="cd00202">
    <property type="entry name" value="ZnF_GATA"/>
    <property type="match status" value="1"/>
</dbReference>
<feature type="region of interest" description="Disordered" evidence="12">
    <location>
        <begin position="184"/>
        <end position="243"/>
    </location>
</feature>
<feature type="compositionally biased region" description="Low complexity" evidence="12">
    <location>
        <begin position="759"/>
        <end position="771"/>
    </location>
</feature>
<feature type="compositionally biased region" description="Low complexity" evidence="12">
    <location>
        <begin position="13"/>
        <end position="25"/>
    </location>
</feature>
<reference evidence="14 15" key="1">
    <citation type="journal article" date="2008" name="PLoS Genet.">
        <title>Genomic islands in the pathogenic filamentous fungus Aspergillus fumigatus.</title>
        <authorList>
            <person name="Fedorova N.D."/>
            <person name="Khaldi N."/>
            <person name="Joardar V.S."/>
            <person name="Maiti R."/>
            <person name="Amedeo P."/>
            <person name="Anderson M.J."/>
            <person name="Crabtree J."/>
            <person name="Silva J.C."/>
            <person name="Badger J.H."/>
            <person name="Albarraq A."/>
            <person name="Angiuoli S."/>
            <person name="Bussey H."/>
            <person name="Bowyer P."/>
            <person name="Cotty P.J."/>
            <person name="Dyer P.S."/>
            <person name="Egan A."/>
            <person name="Galens K."/>
            <person name="Fraser-Liggett C.M."/>
            <person name="Haas B.J."/>
            <person name="Inman J.M."/>
            <person name="Kent R."/>
            <person name="Lemieux S."/>
            <person name="Malavazi I."/>
            <person name="Orvis J."/>
            <person name="Roemer T."/>
            <person name="Ronning C.M."/>
            <person name="Sundaram J.P."/>
            <person name="Sutton G."/>
            <person name="Turner G."/>
            <person name="Venter J.C."/>
            <person name="White O.R."/>
            <person name="Whitty B.R."/>
            <person name="Youngman P."/>
            <person name="Wolfe K.H."/>
            <person name="Goldman G.H."/>
            <person name="Wortman J.R."/>
            <person name="Jiang B."/>
            <person name="Denning D.W."/>
            <person name="Nierman W.C."/>
        </authorList>
    </citation>
    <scope>NUCLEOTIDE SEQUENCE [LARGE SCALE GENOMIC DNA]</scope>
    <source>
        <strain evidence="15">ATCC 1007 / CBS 513.65 / DSM 816 / NCTC 3887 / NRRL 1</strain>
    </source>
</reference>
<dbReference type="KEGG" id="act:ACLA_098570"/>
<keyword evidence="9" id="KW-0804">Transcription</keyword>
<dbReference type="RefSeq" id="XP_001270341.1">
    <property type="nucleotide sequence ID" value="XM_001270340.1"/>
</dbReference>
<evidence type="ECO:0000256" key="8">
    <source>
        <dbReference type="ARBA" id="ARBA00023159"/>
    </source>
</evidence>
<dbReference type="PROSITE" id="PS00344">
    <property type="entry name" value="GATA_ZN_FINGER_1"/>
    <property type="match status" value="1"/>
</dbReference>
<evidence type="ECO:0000313" key="15">
    <source>
        <dbReference type="Proteomes" id="UP000006701"/>
    </source>
</evidence>
<dbReference type="InterPro" id="IPR013088">
    <property type="entry name" value="Znf_NHR/GATA"/>
</dbReference>
<keyword evidence="5" id="KW-0805">Transcription regulation</keyword>
<dbReference type="Proteomes" id="UP000006701">
    <property type="component" value="Unassembled WGS sequence"/>
</dbReference>
<evidence type="ECO:0000256" key="6">
    <source>
        <dbReference type="ARBA" id="ARBA00023063"/>
    </source>
</evidence>
<dbReference type="HOGENOM" id="CLU_009509_0_0_1"/>
<feature type="region of interest" description="Disordered" evidence="12">
    <location>
        <begin position="133"/>
        <end position="157"/>
    </location>
</feature>
<evidence type="ECO:0000256" key="3">
    <source>
        <dbReference type="ARBA" id="ARBA00022771"/>
    </source>
</evidence>
<evidence type="ECO:0000256" key="11">
    <source>
        <dbReference type="PROSITE-ProRule" id="PRU00094"/>
    </source>
</evidence>
<feature type="region of interest" description="Disordered" evidence="12">
    <location>
        <begin position="1"/>
        <end position="65"/>
    </location>
</feature>
<evidence type="ECO:0000256" key="5">
    <source>
        <dbReference type="ARBA" id="ARBA00023015"/>
    </source>
</evidence>
<dbReference type="STRING" id="344612.A1CMX8"/>
<dbReference type="GO" id="GO:0045944">
    <property type="term" value="P:positive regulation of transcription by RNA polymerase II"/>
    <property type="evidence" value="ECO:0007669"/>
    <property type="project" value="TreeGrafter"/>
</dbReference>
<keyword evidence="2" id="KW-0479">Metal-binding</keyword>
<evidence type="ECO:0000256" key="4">
    <source>
        <dbReference type="ARBA" id="ARBA00022833"/>
    </source>
</evidence>
<dbReference type="PANTHER" id="PTHR10071">
    <property type="entry name" value="TRANSCRIPTION FACTOR GATA FAMILY MEMBER"/>
    <property type="match status" value="1"/>
</dbReference>
<dbReference type="PANTHER" id="PTHR10071:SF281">
    <property type="entry name" value="BOX A-BINDING FACTOR-RELATED"/>
    <property type="match status" value="1"/>
</dbReference>
<evidence type="ECO:0000256" key="9">
    <source>
        <dbReference type="ARBA" id="ARBA00023163"/>
    </source>
</evidence>
<dbReference type="InterPro" id="IPR013860">
    <property type="entry name" value="AreA_GATA"/>
</dbReference>
<keyword evidence="4" id="KW-0862">Zinc</keyword>
<evidence type="ECO:0000256" key="10">
    <source>
        <dbReference type="ARBA" id="ARBA00023242"/>
    </source>
</evidence>
<comment type="subcellular location">
    <subcellularLocation>
        <location evidence="1">Nucleus</location>
    </subcellularLocation>
</comment>
<keyword evidence="15" id="KW-1185">Reference proteome</keyword>
<evidence type="ECO:0000256" key="1">
    <source>
        <dbReference type="ARBA" id="ARBA00004123"/>
    </source>
</evidence>
<feature type="compositionally biased region" description="Polar residues" evidence="12">
    <location>
        <begin position="34"/>
        <end position="44"/>
    </location>
</feature>
<dbReference type="OrthoDB" id="515401at2759"/>
<dbReference type="GO" id="GO:0008270">
    <property type="term" value="F:zinc ion binding"/>
    <property type="evidence" value="ECO:0007669"/>
    <property type="project" value="UniProtKB-KW"/>
</dbReference>
<keyword evidence="8" id="KW-0010">Activator</keyword>
<dbReference type="SUPFAM" id="SSF57716">
    <property type="entry name" value="Glucocorticoid receptor-like (DNA-binding domain)"/>
    <property type="match status" value="1"/>
</dbReference>
<feature type="compositionally biased region" description="Low complexity" evidence="12">
    <location>
        <begin position="45"/>
        <end position="60"/>
    </location>
</feature>
<dbReference type="FunFam" id="3.30.50.10:FF:000007">
    <property type="entry name" value="Nitrogen regulatory AreA, N-terminal"/>
    <property type="match status" value="1"/>
</dbReference>
<feature type="region of interest" description="Disordered" evidence="12">
    <location>
        <begin position="716"/>
        <end position="771"/>
    </location>
</feature>
<feature type="compositionally biased region" description="Basic and acidic residues" evidence="12">
    <location>
        <begin position="598"/>
        <end position="607"/>
    </location>
</feature>
<feature type="compositionally biased region" description="Low complexity" evidence="12">
    <location>
        <begin position="791"/>
        <end position="811"/>
    </location>
</feature>
<dbReference type="InterPro" id="IPR000679">
    <property type="entry name" value="Znf_GATA"/>
</dbReference>
<evidence type="ECO:0000256" key="12">
    <source>
        <dbReference type="SAM" id="MobiDB-lite"/>
    </source>
</evidence>
<sequence length="879" mass="94626">MSGMSHGGRPEAARPTASAASAFSRYDVADPDRSSTNFHHSSQLSDDFSFGSSISPPDSSHVQDGLLHDSLFPEWRNGAPRPGVENPDELQKTDPLATQIWKLYSRTKAQLPNQERMENLTWRMMAMSLKRKERERLQQSRPTMQSSGSLGPSGIAQLRQADRPPTFAHPSMAIDLASDPMNIDDFIIPIDSPADRPQSPPAERGGRSSMAIPIKPRKEQSAESTPVPASLPHPPQNQRRNNEFGYVPRRVRKTSIDERQFFNLQIPTRKRPAESSPQVPPVSNALLAQDLDLSAGVPDYTLDSSSAGFAIPHSASQSHNNHTSPGVPFGLDTFNLGEDPILASAGPYQSHFTFSPSDSPMTSANPFANLYAQTPVASSLNSTDFFSPPPSGYQSTVSTPQPTYDGEHSMYFDMPSIDARTQRRVPSYITQRSNLSASLQPRYMYNNNTNTEQQQQHGLPHVSNPPSAVHSPGYPIPHQQHVDPTQVLNPSDFPTSNSHAGIFSFGADSDNEDDDGTNFPERAGLAMPVDFDDNPPEMNGMPWESQFPGSFHSLPGFSAQHRKHVTIGSADMMDIPSEWNHGGSLGRTHGSVASVSEVRNREQDPRRQKIARTTSTPNANQLLRQSMNNTSHTSPNTPPESGLSSAVPSRPASPGGSKNGEQNTGPTTCTNCFTQTTPLWRRNPEGQPLCNACGLFLKLHGVVRPLSLKTDVIKKRNRSSANSLAVGVSRSTKKSSRKNSVQQAAVTPPTSSRAHSGTASESPPAMSGSAPAPAIRAAAVMGKSGVVPIAAAPPKSTPSSAAQSRSSVQVAPKRQRRLEKASDVDGVDDSNKASSSLGGRSKVVPLAPAMPPAAANPANHSIAGGQGASQEWEWLTMSL</sequence>
<dbReference type="PROSITE" id="PS50114">
    <property type="entry name" value="GATA_ZN_FINGER_2"/>
    <property type="match status" value="1"/>
</dbReference>
<feature type="compositionally biased region" description="Polar residues" evidence="12">
    <location>
        <begin position="611"/>
        <end position="635"/>
    </location>
</feature>
<accession>A1CMX8</accession>
<dbReference type="InterPro" id="IPR039355">
    <property type="entry name" value="Transcription_factor_GATA"/>
</dbReference>
<feature type="region of interest" description="Disordered" evidence="12">
    <location>
        <begin position="578"/>
        <end position="669"/>
    </location>
</feature>
<evidence type="ECO:0000256" key="7">
    <source>
        <dbReference type="ARBA" id="ARBA00023125"/>
    </source>
</evidence>
<dbReference type="GeneID" id="4702340"/>
<name>A1CMX8_ASPCL</name>
<organism evidence="14 15">
    <name type="scientific">Aspergillus clavatus (strain ATCC 1007 / CBS 513.65 / DSM 816 / NCTC 3887 / NRRL 1 / QM 1276 / 107)</name>
    <dbReference type="NCBI Taxonomy" id="344612"/>
    <lineage>
        <taxon>Eukaryota</taxon>
        <taxon>Fungi</taxon>
        <taxon>Dikarya</taxon>
        <taxon>Ascomycota</taxon>
        <taxon>Pezizomycotina</taxon>
        <taxon>Eurotiomycetes</taxon>
        <taxon>Eurotiomycetidae</taxon>
        <taxon>Eurotiales</taxon>
        <taxon>Aspergillaceae</taxon>
        <taxon>Aspergillus</taxon>
        <taxon>Aspergillus subgen. Fumigati</taxon>
    </lineage>
</organism>
<dbReference type="OMA" id="WRMMAMS"/>
<keyword evidence="6" id="KW-0534">Nitrate assimilation</keyword>
<feature type="compositionally biased region" description="Polar residues" evidence="12">
    <location>
        <begin position="741"/>
        <end position="758"/>
    </location>
</feature>
<dbReference type="VEuPathDB" id="FungiDB:ACLA_098570"/>
<keyword evidence="3 11" id="KW-0863">Zinc-finger</keyword>
<evidence type="ECO:0000259" key="13">
    <source>
        <dbReference type="PROSITE" id="PS50114"/>
    </source>
</evidence>
<gene>
    <name evidence="14" type="ORF">ACLA_098570</name>
</gene>
<dbReference type="Pfam" id="PF08550">
    <property type="entry name" value="GATA_AreA"/>
    <property type="match status" value="1"/>
</dbReference>
<keyword evidence="10" id="KW-0539">Nucleus</keyword>
<dbReference type="Gene3D" id="3.30.50.10">
    <property type="entry name" value="Erythroid Transcription Factor GATA-1, subunit A"/>
    <property type="match status" value="1"/>
</dbReference>
<dbReference type="InterPro" id="IPR011420">
    <property type="entry name" value="AreA_N"/>
</dbReference>
<dbReference type="GO" id="GO:0000981">
    <property type="term" value="F:DNA-binding transcription factor activity, RNA polymerase II-specific"/>
    <property type="evidence" value="ECO:0007669"/>
    <property type="project" value="TreeGrafter"/>
</dbReference>
<feature type="domain" description="GATA-type" evidence="13">
    <location>
        <begin position="663"/>
        <end position="716"/>
    </location>
</feature>
<proteinExistence type="predicted"/>
<dbReference type="GO" id="GO:0042128">
    <property type="term" value="P:nitrate assimilation"/>
    <property type="evidence" value="ECO:0007669"/>
    <property type="project" value="UniProtKB-KW"/>
</dbReference>
<dbReference type="GO" id="GO:0005634">
    <property type="term" value="C:nucleus"/>
    <property type="evidence" value="ECO:0007669"/>
    <property type="project" value="UniProtKB-SubCell"/>
</dbReference>
<dbReference type="GO" id="GO:0000122">
    <property type="term" value="P:negative regulation of transcription by RNA polymerase II"/>
    <property type="evidence" value="ECO:0007669"/>
    <property type="project" value="TreeGrafter"/>
</dbReference>
<dbReference type="eggNOG" id="KOG1601">
    <property type="taxonomic scope" value="Eukaryota"/>
</dbReference>
<dbReference type="GO" id="GO:0000978">
    <property type="term" value="F:RNA polymerase II cis-regulatory region sequence-specific DNA binding"/>
    <property type="evidence" value="ECO:0007669"/>
    <property type="project" value="TreeGrafter"/>
</dbReference>